<feature type="region of interest" description="Disordered" evidence="1">
    <location>
        <begin position="168"/>
        <end position="195"/>
    </location>
</feature>
<accession>A0A7S0AZU4</accession>
<gene>
    <name evidence="2" type="ORF">MPOL1434_LOCUS10146</name>
</gene>
<protein>
    <submittedName>
        <fullName evidence="2">Uncharacterized protein</fullName>
    </submittedName>
</protein>
<sequence length="224" mass="24779">MNKSDASVSNTVAAAAMTFELSEVERTLQEVDVLLRQGHETISNKSPAAAATDGSKIVSTAIGAHHLNTTSNHDSITTVVDFKDETAALDGRPPLDHHQHESAYTTTSDIYLGLLCDDIHTGDEEANERRQNFAAKRRRLEGKITFPSYYNSIFAEVTAELAAENDVQRQANEDRRQEHSQALPSSPAYITSRNNERHHLALAAELLAEMDDDEEEDSSDDDWV</sequence>
<feature type="compositionally biased region" description="Polar residues" evidence="1">
    <location>
        <begin position="180"/>
        <end position="193"/>
    </location>
</feature>
<feature type="compositionally biased region" description="Acidic residues" evidence="1">
    <location>
        <begin position="208"/>
        <end position="224"/>
    </location>
</feature>
<dbReference type="AlphaFoldDB" id="A0A7S0AZU4"/>
<dbReference type="EMBL" id="HBEJ01017376">
    <property type="protein sequence ID" value="CAD8378664.1"/>
    <property type="molecule type" value="Transcribed_RNA"/>
</dbReference>
<feature type="region of interest" description="Disordered" evidence="1">
    <location>
        <begin position="205"/>
        <end position="224"/>
    </location>
</feature>
<organism evidence="2">
    <name type="scientific">Minutocellus polymorphus</name>
    <dbReference type="NCBI Taxonomy" id="265543"/>
    <lineage>
        <taxon>Eukaryota</taxon>
        <taxon>Sar</taxon>
        <taxon>Stramenopiles</taxon>
        <taxon>Ochrophyta</taxon>
        <taxon>Bacillariophyta</taxon>
        <taxon>Mediophyceae</taxon>
        <taxon>Cymatosirophycidae</taxon>
        <taxon>Cymatosirales</taxon>
        <taxon>Cymatosiraceae</taxon>
        <taxon>Minutocellus</taxon>
    </lineage>
</organism>
<name>A0A7S0AZU4_9STRA</name>
<reference evidence="2" key="1">
    <citation type="submission" date="2021-01" db="EMBL/GenBank/DDBJ databases">
        <authorList>
            <person name="Corre E."/>
            <person name="Pelletier E."/>
            <person name="Niang G."/>
            <person name="Scheremetjew M."/>
            <person name="Finn R."/>
            <person name="Kale V."/>
            <person name="Holt S."/>
            <person name="Cochrane G."/>
            <person name="Meng A."/>
            <person name="Brown T."/>
            <person name="Cohen L."/>
        </authorList>
    </citation>
    <scope>NUCLEOTIDE SEQUENCE</scope>
    <source>
        <strain evidence="2">CCMP3303</strain>
    </source>
</reference>
<proteinExistence type="predicted"/>
<evidence type="ECO:0000256" key="1">
    <source>
        <dbReference type="SAM" id="MobiDB-lite"/>
    </source>
</evidence>
<evidence type="ECO:0000313" key="2">
    <source>
        <dbReference type="EMBL" id="CAD8378664.1"/>
    </source>
</evidence>